<gene>
    <name evidence="3" type="ORF">HXW94_15795</name>
</gene>
<dbReference type="Gene3D" id="1.10.260.40">
    <property type="entry name" value="lambda repressor-like DNA-binding domains"/>
    <property type="match status" value="1"/>
</dbReference>
<dbReference type="SUPFAM" id="SSF47413">
    <property type="entry name" value="lambda repressor-like DNA-binding domains"/>
    <property type="match status" value="1"/>
</dbReference>
<dbReference type="PANTHER" id="PTHR36924:SF1">
    <property type="entry name" value="ANTITOXIN HIGA-1"/>
    <property type="match status" value="1"/>
</dbReference>
<evidence type="ECO:0000313" key="3">
    <source>
        <dbReference type="EMBL" id="NWH06426.1"/>
    </source>
</evidence>
<organism evidence="3 4">
    <name type="scientific">Desulfobacter latus</name>
    <dbReference type="NCBI Taxonomy" id="2292"/>
    <lineage>
        <taxon>Bacteria</taxon>
        <taxon>Pseudomonadati</taxon>
        <taxon>Thermodesulfobacteriota</taxon>
        <taxon>Desulfobacteria</taxon>
        <taxon>Desulfobacterales</taxon>
        <taxon>Desulfobacteraceae</taxon>
        <taxon>Desulfobacter</taxon>
    </lineage>
</organism>
<evidence type="ECO:0000313" key="4">
    <source>
        <dbReference type="Proteomes" id="UP000553343"/>
    </source>
</evidence>
<comment type="caution">
    <text evidence="3">The sequence shown here is derived from an EMBL/GenBank/DDBJ whole genome shotgun (WGS) entry which is preliminary data.</text>
</comment>
<name>A0A850TG26_9BACT</name>
<dbReference type="SMART" id="SM00530">
    <property type="entry name" value="HTH_XRE"/>
    <property type="match status" value="1"/>
</dbReference>
<accession>A0A850TG26</accession>
<evidence type="ECO:0000259" key="2">
    <source>
        <dbReference type="PROSITE" id="PS50943"/>
    </source>
</evidence>
<dbReference type="PROSITE" id="PS50943">
    <property type="entry name" value="HTH_CROC1"/>
    <property type="match status" value="1"/>
</dbReference>
<keyword evidence="1" id="KW-0238">DNA-binding</keyword>
<dbReference type="CDD" id="cd00093">
    <property type="entry name" value="HTH_XRE"/>
    <property type="match status" value="1"/>
</dbReference>
<dbReference type="NCBIfam" id="TIGR02607">
    <property type="entry name" value="antidote_HigA"/>
    <property type="match status" value="1"/>
</dbReference>
<proteinExistence type="predicted"/>
<dbReference type="GO" id="GO:0003677">
    <property type="term" value="F:DNA binding"/>
    <property type="evidence" value="ECO:0007669"/>
    <property type="project" value="UniProtKB-KW"/>
</dbReference>
<dbReference type="EMBL" id="JACADJ010000076">
    <property type="protein sequence ID" value="NWH06426.1"/>
    <property type="molecule type" value="Genomic_DNA"/>
</dbReference>
<dbReference type="InterPro" id="IPR010982">
    <property type="entry name" value="Lambda_DNA-bd_dom_sf"/>
</dbReference>
<dbReference type="Proteomes" id="UP000553343">
    <property type="component" value="Unassembled WGS sequence"/>
</dbReference>
<protein>
    <submittedName>
        <fullName evidence="3">HigA family addiction module antidote protein</fullName>
    </submittedName>
</protein>
<dbReference type="AlphaFoldDB" id="A0A850TG26"/>
<dbReference type="InterPro" id="IPR013430">
    <property type="entry name" value="Toxin_antidote_HigA"/>
</dbReference>
<keyword evidence="4" id="KW-1185">Reference proteome</keyword>
<evidence type="ECO:0000256" key="1">
    <source>
        <dbReference type="ARBA" id="ARBA00023125"/>
    </source>
</evidence>
<dbReference type="PANTHER" id="PTHR36924">
    <property type="entry name" value="ANTITOXIN HIGA-1"/>
    <property type="match status" value="1"/>
</dbReference>
<reference evidence="3 4" key="1">
    <citation type="submission" date="2020-06" db="EMBL/GenBank/DDBJ databases">
        <title>High-quality draft genome of sulfate reducer Desulfobacter latus type strain AcrS2 isolated from marine sediment.</title>
        <authorList>
            <person name="Hoppe M."/>
            <person name="Larsen C.K."/>
            <person name="Marshall I.P.G."/>
            <person name="Schramm A."/>
            <person name="Marietou A.G."/>
        </authorList>
    </citation>
    <scope>NUCLEOTIDE SEQUENCE [LARGE SCALE GENOMIC DNA]</scope>
    <source>
        <strain evidence="3 4">AcRS2</strain>
    </source>
</reference>
<dbReference type="InterPro" id="IPR001387">
    <property type="entry name" value="Cro/C1-type_HTH"/>
</dbReference>
<feature type="domain" description="HTH cro/C1-type" evidence="2">
    <location>
        <begin position="25"/>
        <end position="70"/>
    </location>
</feature>
<dbReference type="Pfam" id="PF01381">
    <property type="entry name" value="HTH_3"/>
    <property type="match status" value="1"/>
</dbReference>
<dbReference type="RefSeq" id="WP_178367879.1">
    <property type="nucleotide sequence ID" value="NZ_JACADJ010000076.1"/>
</dbReference>
<sequence length="103" mass="11683">MILTKRQPVSVGEMITEEFMVPLEINQGQLASAMGVSRRTVNELCTGKRSITVDTALMLAKVFGNTPNFWLNLQQRNDLWTALHSPKRMKKIERARPIREATA</sequence>